<feature type="compositionally biased region" description="Basic and acidic residues" evidence="1">
    <location>
        <begin position="255"/>
        <end position="268"/>
    </location>
</feature>
<dbReference type="EMBL" id="EQ987054">
    <property type="protein sequence ID" value="EEF23255.1"/>
    <property type="molecule type" value="Genomic_DNA"/>
</dbReference>
<keyword evidence="3" id="KW-1185">Reference proteome</keyword>
<accession>B9TLK9</accession>
<name>B9TLK9_RICCO</name>
<feature type="region of interest" description="Disordered" evidence="1">
    <location>
        <begin position="254"/>
        <end position="306"/>
    </location>
</feature>
<dbReference type="AlphaFoldDB" id="B9TLK9"/>
<sequence length="306" mass="32129">QCAVEIPAPTGGAIKSGRGLVAGFQDAFVQFRLRIAIQLDDGRRAGAVAGNLDADGGQLAFQVEGHARVREAHVRCARRICQHLEIRFFRRALQQQAGERRLGAHDLGPWGIQQAVRDAVDARFERLAVARVGAGPVREPVHAGGIAQDQVEAVVGVGAGRDAREVGRRIFLSLEEVGDEGTARGGVRAPVAGGADIREGGEFRTVRTRLRHAHPAAAAAQVAARDDVGRVRPRAGRGGGTIVVFVAVGAGDQRQAGDHAPGKNDQAHVGRSMKISTRRGPSMRPSRPALRAAASSRAGKASSTPG</sequence>
<dbReference type="Proteomes" id="UP000008311">
    <property type="component" value="Unassembled WGS sequence"/>
</dbReference>
<evidence type="ECO:0000256" key="1">
    <source>
        <dbReference type="SAM" id="MobiDB-lite"/>
    </source>
</evidence>
<evidence type="ECO:0000313" key="3">
    <source>
        <dbReference type="Proteomes" id="UP000008311"/>
    </source>
</evidence>
<protein>
    <submittedName>
        <fullName evidence="2">Uncharacterized protein</fullName>
    </submittedName>
</protein>
<feature type="non-terminal residue" evidence="2">
    <location>
        <position position="1"/>
    </location>
</feature>
<reference evidence="3" key="1">
    <citation type="journal article" date="2010" name="Nat. Biotechnol.">
        <title>Draft genome sequence of the oilseed species Ricinus communis.</title>
        <authorList>
            <person name="Chan A.P."/>
            <person name="Crabtree J."/>
            <person name="Zhao Q."/>
            <person name="Lorenzi H."/>
            <person name="Orvis J."/>
            <person name="Puiu D."/>
            <person name="Melake-Berhan A."/>
            <person name="Jones K.M."/>
            <person name="Redman J."/>
            <person name="Chen G."/>
            <person name="Cahoon E.B."/>
            <person name="Gedil M."/>
            <person name="Stanke M."/>
            <person name="Haas B.J."/>
            <person name="Wortman J.R."/>
            <person name="Fraser-Liggett C.M."/>
            <person name="Ravel J."/>
            <person name="Rabinowicz P.D."/>
        </authorList>
    </citation>
    <scope>NUCLEOTIDE SEQUENCE [LARGE SCALE GENOMIC DNA]</scope>
    <source>
        <strain evidence="3">cv. Hale</strain>
    </source>
</reference>
<proteinExistence type="predicted"/>
<dbReference type="InParanoid" id="B9TLK9"/>
<feature type="compositionally biased region" description="Low complexity" evidence="1">
    <location>
        <begin position="282"/>
        <end position="306"/>
    </location>
</feature>
<evidence type="ECO:0000313" key="2">
    <source>
        <dbReference type="EMBL" id="EEF23255.1"/>
    </source>
</evidence>
<organism evidence="2 3">
    <name type="scientific">Ricinus communis</name>
    <name type="common">Castor bean</name>
    <dbReference type="NCBI Taxonomy" id="3988"/>
    <lineage>
        <taxon>Eukaryota</taxon>
        <taxon>Viridiplantae</taxon>
        <taxon>Streptophyta</taxon>
        <taxon>Embryophyta</taxon>
        <taxon>Tracheophyta</taxon>
        <taxon>Spermatophyta</taxon>
        <taxon>Magnoliopsida</taxon>
        <taxon>eudicotyledons</taxon>
        <taxon>Gunneridae</taxon>
        <taxon>Pentapetalae</taxon>
        <taxon>rosids</taxon>
        <taxon>fabids</taxon>
        <taxon>Malpighiales</taxon>
        <taxon>Euphorbiaceae</taxon>
        <taxon>Acalyphoideae</taxon>
        <taxon>Acalypheae</taxon>
        <taxon>Ricinus</taxon>
    </lineage>
</organism>
<gene>
    <name evidence="2" type="ORF">RCOM_1959170</name>
</gene>